<dbReference type="InterPro" id="IPR002455">
    <property type="entry name" value="GPCR3_GABA-B"/>
</dbReference>
<dbReference type="PANTHER" id="PTHR10519:SF20">
    <property type="entry name" value="G-PROTEIN COUPLED RECEPTOR 156-RELATED"/>
    <property type="match status" value="1"/>
</dbReference>
<gene>
    <name evidence="11" type="ORF">BCR44DRAFT_1191028</name>
</gene>
<dbReference type="AlphaFoldDB" id="A0A1Y2HIJ5"/>
<evidence type="ECO:0000256" key="3">
    <source>
        <dbReference type="ARBA" id="ARBA00022989"/>
    </source>
</evidence>
<feature type="domain" description="G-protein coupled receptors family 3 profile" evidence="10">
    <location>
        <begin position="2"/>
        <end position="129"/>
    </location>
</feature>
<evidence type="ECO:0000256" key="6">
    <source>
        <dbReference type="ARBA" id="ARBA00023170"/>
    </source>
</evidence>
<reference evidence="11 12" key="1">
    <citation type="submission" date="2016-07" db="EMBL/GenBank/DDBJ databases">
        <title>Pervasive Adenine N6-methylation of Active Genes in Fungi.</title>
        <authorList>
            <consortium name="DOE Joint Genome Institute"/>
            <person name="Mondo S.J."/>
            <person name="Dannebaum R.O."/>
            <person name="Kuo R.C."/>
            <person name="Labutti K."/>
            <person name="Haridas S."/>
            <person name="Kuo A."/>
            <person name="Salamov A."/>
            <person name="Ahrendt S.R."/>
            <person name="Lipzen A."/>
            <person name="Sullivan W."/>
            <person name="Andreopoulos W.B."/>
            <person name="Clum A."/>
            <person name="Lindquist E."/>
            <person name="Daum C."/>
            <person name="Ramamoorthy G.K."/>
            <person name="Gryganskyi A."/>
            <person name="Culley D."/>
            <person name="Magnuson J.K."/>
            <person name="James T.Y."/>
            <person name="O'Malley M.A."/>
            <person name="Stajich J.E."/>
            <person name="Spatafora J.W."/>
            <person name="Visel A."/>
            <person name="Grigoriev I.V."/>
        </authorList>
    </citation>
    <scope>NUCLEOTIDE SEQUENCE [LARGE SCALE GENOMIC DNA]</scope>
    <source>
        <strain evidence="11 12">PL171</strain>
    </source>
</reference>
<evidence type="ECO:0000256" key="1">
    <source>
        <dbReference type="ARBA" id="ARBA00004141"/>
    </source>
</evidence>
<dbReference type="Proteomes" id="UP000193411">
    <property type="component" value="Unassembled WGS sequence"/>
</dbReference>
<dbReference type="EMBL" id="MCFL01000033">
    <property type="protein sequence ID" value="ORZ33804.1"/>
    <property type="molecule type" value="Genomic_DNA"/>
</dbReference>
<dbReference type="PANTHER" id="PTHR10519">
    <property type="entry name" value="GABA-B RECEPTOR"/>
    <property type="match status" value="1"/>
</dbReference>
<keyword evidence="5 9" id="KW-0472">Membrane</keyword>
<dbReference type="GO" id="GO:0007214">
    <property type="term" value="P:gamma-aminobutyric acid signaling pathway"/>
    <property type="evidence" value="ECO:0007669"/>
    <property type="project" value="TreeGrafter"/>
</dbReference>
<keyword evidence="3 9" id="KW-1133">Transmembrane helix</keyword>
<dbReference type="Pfam" id="PF00003">
    <property type="entry name" value="7tm_3"/>
    <property type="match status" value="1"/>
</dbReference>
<keyword evidence="12" id="KW-1185">Reference proteome</keyword>
<evidence type="ECO:0000313" key="12">
    <source>
        <dbReference type="Proteomes" id="UP000193411"/>
    </source>
</evidence>
<protein>
    <recommendedName>
        <fullName evidence="10">G-protein coupled receptors family 3 profile domain-containing protein</fullName>
    </recommendedName>
</protein>
<evidence type="ECO:0000313" key="11">
    <source>
        <dbReference type="EMBL" id="ORZ33804.1"/>
    </source>
</evidence>
<evidence type="ECO:0000256" key="2">
    <source>
        <dbReference type="ARBA" id="ARBA00022692"/>
    </source>
</evidence>
<dbReference type="GO" id="GO:0004965">
    <property type="term" value="F:G protein-coupled GABA receptor activity"/>
    <property type="evidence" value="ECO:0007669"/>
    <property type="project" value="InterPro"/>
</dbReference>
<comment type="caution">
    <text evidence="11">The sequence shown here is derived from an EMBL/GenBank/DDBJ whole genome shotgun (WGS) entry which is preliminary data.</text>
</comment>
<evidence type="ECO:0000256" key="5">
    <source>
        <dbReference type="ARBA" id="ARBA00023136"/>
    </source>
</evidence>
<feature type="transmembrane region" description="Helical" evidence="9">
    <location>
        <begin position="71"/>
        <end position="92"/>
    </location>
</feature>
<evidence type="ECO:0000256" key="8">
    <source>
        <dbReference type="ARBA" id="ARBA00023224"/>
    </source>
</evidence>
<evidence type="ECO:0000256" key="7">
    <source>
        <dbReference type="ARBA" id="ARBA00023180"/>
    </source>
</evidence>
<feature type="transmembrane region" description="Helical" evidence="9">
    <location>
        <begin position="112"/>
        <end position="131"/>
    </location>
</feature>
<dbReference type="GO" id="GO:0038039">
    <property type="term" value="C:G protein-coupled receptor heterodimeric complex"/>
    <property type="evidence" value="ECO:0007669"/>
    <property type="project" value="TreeGrafter"/>
</dbReference>
<comment type="subcellular location">
    <subcellularLocation>
        <location evidence="1">Membrane</location>
        <topology evidence="1">Multi-pass membrane protein</topology>
    </subcellularLocation>
</comment>
<evidence type="ECO:0000256" key="4">
    <source>
        <dbReference type="ARBA" id="ARBA00023040"/>
    </source>
</evidence>
<dbReference type="OrthoDB" id="2150267at2759"/>
<dbReference type="InterPro" id="IPR017978">
    <property type="entry name" value="GPCR_3_C"/>
</dbReference>
<organism evidence="11 12">
    <name type="scientific">Catenaria anguillulae PL171</name>
    <dbReference type="NCBI Taxonomy" id="765915"/>
    <lineage>
        <taxon>Eukaryota</taxon>
        <taxon>Fungi</taxon>
        <taxon>Fungi incertae sedis</taxon>
        <taxon>Blastocladiomycota</taxon>
        <taxon>Blastocladiomycetes</taxon>
        <taxon>Blastocladiales</taxon>
        <taxon>Catenariaceae</taxon>
        <taxon>Catenaria</taxon>
    </lineage>
</organism>
<name>A0A1Y2HIJ5_9FUNG</name>
<keyword evidence="7" id="KW-0325">Glycoprotein</keyword>
<accession>A0A1Y2HIJ5</accession>
<keyword evidence="8" id="KW-0807">Transducer</keyword>
<evidence type="ECO:0000259" key="10">
    <source>
        <dbReference type="Pfam" id="PF00003"/>
    </source>
</evidence>
<feature type="transmembrane region" description="Helical" evidence="9">
    <location>
        <begin position="32"/>
        <end position="51"/>
    </location>
</feature>
<keyword evidence="6" id="KW-0675">Receptor</keyword>
<evidence type="ECO:0000256" key="9">
    <source>
        <dbReference type="SAM" id="Phobius"/>
    </source>
</evidence>
<proteinExistence type="predicted"/>
<keyword evidence="2 9" id="KW-0812">Transmembrane</keyword>
<keyword evidence="4" id="KW-0297">G-protein coupled receptor</keyword>
<sequence length="157" mass="17071">MLLILSGQLLVVASVALFALSPDSLLGCQLRIWLLCLGFTVVVGSTLVKTWRLCKVLGNHRLRQVPKLKSLLLAVGGLTVFAAILLSIWSVVATPLVGHVPLSKSQVLRSCVSTVDSSSIATLVTATLFIYEGAYSWQHVLWLSRFGMSPRFLTIHV</sequence>